<evidence type="ECO:0000256" key="3">
    <source>
        <dbReference type="ARBA" id="ARBA00022448"/>
    </source>
</evidence>
<dbReference type="PROSITE" id="PS50850">
    <property type="entry name" value="MFS"/>
    <property type="match status" value="1"/>
</dbReference>
<dbReference type="EMBL" id="ML978135">
    <property type="protein sequence ID" value="KAF2094198.1"/>
    <property type="molecule type" value="Genomic_DNA"/>
</dbReference>
<dbReference type="Pfam" id="PF00083">
    <property type="entry name" value="Sugar_tr"/>
    <property type="match status" value="1"/>
</dbReference>
<evidence type="ECO:0000259" key="9">
    <source>
        <dbReference type="PROSITE" id="PS50850"/>
    </source>
</evidence>
<feature type="transmembrane region" description="Helical" evidence="8">
    <location>
        <begin position="462"/>
        <end position="484"/>
    </location>
</feature>
<proteinExistence type="inferred from homology"/>
<dbReference type="PRINTS" id="PR00171">
    <property type="entry name" value="SUGRTRNSPORT"/>
</dbReference>
<evidence type="ECO:0000256" key="1">
    <source>
        <dbReference type="ARBA" id="ARBA00004141"/>
    </source>
</evidence>
<dbReference type="Gene3D" id="1.20.1250.20">
    <property type="entry name" value="MFS general substrate transporter like domains"/>
    <property type="match status" value="1"/>
</dbReference>
<dbReference type="PROSITE" id="PS00217">
    <property type="entry name" value="SUGAR_TRANSPORT_2"/>
    <property type="match status" value="1"/>
</dbReference>
<dbReference type="SUPFAM" id="SSF103473">
    <property type="entry name" value="MFS general substrate transporter"/>
    <property type="match status" value="1"/>
</dbReference>
<feature type="transmembrane region" description="Helical" evidence="8">
    <location>
        <begin position="50"/>
        <end position="72"/>
    </location>
</feature>
<dbReference type="OrthoDB" id="8120565at2759"/>
<evidence type="ECO:0000313" key="10">
    <source>
        <dbReference type="EMBL" id="KAF2094198.1"/>
    </source>
</evidence>
<evidence type="ECO:0000256" key="8">
    <source>
        <dbReference type="SAM" id="Phobius"/>
    </source>
</evidence>
<feature type="transmembrane region" description="Helical" evidence="8">
    <location>
        <begin position="100"/>
        <end position="121"/>
    </location>
</feature>
<evidence type="ECO:0000313" key="11">
    <source>
        <dbReference type="Proteomes" id="UP000799772"/>
    </source>
</evidence>
<dbReference type="PROSITE" id="PS00216">
    <property type="entry name" value="SUGAR_TRANSPORT_1"/>
    <property type="match status" value="1"/>
</dbReference>
<feature type="domain" description="Major facilitator superfamily (MFS) profile" evidence="9">
    <location>
        <begin position="59"/>
        <end position="514"/>
    </location>
</feature>
<dbReference type="NCBIfam" id="TIGR00879">
    <property type="entry name" value="SP"/>
    <property type="match status" value="1"/>
</dbReference>
<dbReference type="GO" id="GO:0016020">
    <property type="term" value="C:membrane"/>
    <property type="evidence" value="ECO:0007669"/>
    <property type="project" value="UniProtKB-SubCell"/>
</dbReference>
<comment type="subcellular location">
    <subcellularLocation>
        <location evidence="1">Membrane</location>
        <topology evidence="1">Multi-pass membrane protein</topology>
    </subcellularLocation>
</comment>
<dbReference type="InterPro" id="IPR036259">
    <property type="entry name" value="MFS_trans_sf"/>
</dbReference>
<dbReference type="InterPro" id="IPR003663">
    <property type="entry name" value="Sugar/inositol_transpt"/>
</dbReference>
<dbReference type="PANTHER" id="PTHR48022">
    <property type="entry name" value="PLASTIDIC GLUCOSE TRANSPORTER 4"/>
    <property type="match status" value="1"/>
</dbReference>
<feature type="transmembrane region" description="Helical" evidence="8">
    <location>
        <begin position="223"/>
        <end position="244"/>
    </location>
</feature>
<keyword evidence="6 8" id="KW-0472">Membrane</keyword>
<evidence type="ECO:0000256" key="6">
    <source>
        <dbReference type="ARBA" id="ARBA00023136"/>
    </source>
</evidence>
<evidence type="ECO:0000256" key="5">
    <source>
        <dbReference type="ARBA" id="ARBA00022989"/>
    </source>
</evidence>
<dbReference type="InterPro" id="IPR005829">
    <property type="entry name" value="Sugar_transporter_CS"/>
</dbReference>
<keyword evidence="4 8" id="KW-0812">Transmembrane</keyword>
<gene>
    <name evidence="10" type="ORF">NA57DRAFT_80613</name>
</gene>
<feature type="transmembrane region" description="Helical" evidence="8">
    <location>
        <begin position="133"/>
        <end position="152"/>
    </location>
</feature>
<protein>
    <submittedName>
        <fullName evidence="10">Hexose carrier protein</fullName>
    </submittedName>
</protein>
<dbReference type="InterPro" id="IPR005828">
    <property type="entry name" value="MFS_sugar_transport-like"/>
</dbReference>
<comment type="similarity">
    <text evidence="2 7">Belongs to the major facilitator superfamily. Sugar transporter (TC 2.A.1.1) family.</text>
</comment>
<evidence type="ECO:0000256" key="2">
    <source>
        <dbReference type="ARBA" id="ARBA00010992"/>
    </source>
</evidence>
<feature type="transmembrane region" description="Helical" evidence="8">
    <location>
        <begin position="490"/>
        <end position="510"/>
    </location>
</feature>
<feature type="transmembrane region" description="Helical" evidence="8">
    <location>
        <begin position="422"/>
        <end position="441"/>
    </location>
</feature>
<dbReference type="GO" id="GO:0005351">
    <property type="term" value="F:carbohydrate:proton symporter activity"/>
    <property type="evidence" value="ECO:0007669"/>
    <property type="project" value="TreeGrafter"/>
</dbReference>
<sequence>MAEHDNEKLKSLAEHREEALAGTGLDKGSIDGRSGFAEEVHYGHSGAKGLLSSPFVFGAALLASMGGFSYGYDQGVISLILVMPEFQNQFPQTNPTAPGYGFHTGFMTGMLVLGGFVGCLFYPKIADSISRKWALTVAVAFFDVGAIIQTAAPNYAALVVGRAIGGIGVGTLAMGAPLYISEISPPELRGSLLVLEELCIVIGAIISYWVTYGTRELSGAAAFRIPFGLQMVPATLLGICIHIFPYSPRWLVMADRAEDALKSLSTLRRLPTDDPRIQAEWRSIIGEVLYQREVSQREHPGATGARLEILGWLDLFKKRTIKRTIVACGICFFTQFSGINAFVYYAPTLFTNLGQSYEKSLILSGMINIGQFVGVVPAMIFMDKIGRRRLAIWGAIGMGIPHTIMAGISGKYDSDWLAHQGVGWLGVALVYIYVIVFGLSYGPLIWTLPAEVFQNAHRAKGVGLANCVNWLSNFVIGVAVPPMIQSIDYGTYIFFAAWCFIAAIFGYFLVPETSNKTLEELDEMF</sequence>
<dbReference type="AlphaFoldDB" id="A0A9P4M222"/>
<feature type="transmembrane region" description="Helical" evidence="8">
    <location>
        <begin position="361"/>
        <end position="381"/>
    </location>
</feature>
<keyword evidence="11" id="KW-1185">Reference proteome</keyword>
<evidence type="ECO:0000256" key="7">
    <source>
        <dbReference type="RuleBase" id="RU003346"/>
    </source>
</evidence>
<evidence type="ECO:0000256" key="4">
    <source>
        <dbReference type="ARBA" id="ARBA00022692"/>
    </source>
</evidence>
<reference evidence="10" key="1">
    <citation type="journal article" date="2020" name="Stud. Mycol.">
        <title>101 Dothideomycetes genomes: a test case for predicting lifestyles and emergence of pathogens.</title>
        <authorList>
            <person name="Haridas S."/>
            <person name="Albert R."/>
            <person name="Binder M."/>
            <person name="Bloem J."/>
            <person name="Labutti K."/>
            <person name="Salamov A."/>
            <person name="Andreopoulos B."/>
            <person name="Baker S."/>
            <person name="Barry K."/>
            <person name="Bills G."/>
            <person name="Bluhm B."/>
            <person name="Cannon C."/>
            <person name="Castanera R."/>
            <person name="Culley D."/>
            <person name="Daum C."/>
            <person name="Ezra D."/>
            <person name="Gonzalez J."/>
            <person name="Henrissat B."/>
            <person name="Kuo A."/>
            <person name="Liang C."/>
            <person name="Lipzen A."/>
            <person name="Lutzoni F."/>
            <person name="Magnuson J."/>
            <person name="Mondo S."/>
            <person name="Nolan M."/>
            <person name="Ohm R."/>
            <person name="Pangilinan J."/>
            <person name="Park H.-J."/>
            <person name="Ramirez L."/>
            <person name="Alfaro M."/>
            <person name="Sun H."/>
            <person name="Tritt A."/>
            <person name="Yoshinaga Y."/>
            <person name="Zwiers L.-H."/>
            <person name="Turgeon B."/>
            <person name="Goodwin S."/>
            <person name="Spatafora J."/>
            <person name="Crous P."/>
            <person name="Grigoriev I."/>
        </authorList>
    </citation>
    <scope>NUCLEOTIDE SEQUENCE</scope>
    <source>
        <strain evidence="10">CBS 133067</strain>
    </source>
</reference>
<keyword evidence="5 8" id="KW-1133">Transmembrane helix</keyword>
<feature type="transmembrane region" description="Helical" evidence="8">
    <location>
        <begin position="192"/>
        <end position="211"/>
    </location>
</feature>
<name>A0A9P4M222_9PEZI</name>
<feature type="transmembrane region" description="Helical" evidence="8">
    <location>
        <begin position="158"/>
        <end position="180"/>
    </location>
</feature>
<dbReference type="PANTHER" id="PTHR48022:SF14">
    <property type="entry name" value="MAJOR FACILITATOR SUPERFAMILY (MFS) PROFILE DOMAIN-CONTAINING PROTEIN-RELATED"/>
    <property type="match status" value="1"/>
</dbReference>
<comment type="caution">
    <text evidence="10">The sequence shown here is derived from an EMBL/GenBank/DDBJ whole genome shotgun (WGS) entry which is preliminary data.</text>
</comment>
<organism evidence="10 11">
    <name type="scientific">Rhizodiscina lignyota</name>
    <dbReference type="NCBI Taxonomy" id="1504668"/>
    <lineage>
        <taxon>Eukaryota</taxon>
        <taxon>Fungi</taxon>
        <taxon>Dikarya</taxon>
        <taxon>Ascomycota</taxon>
        <taxon>Pezizomycotina</taxon>
        <taxon>Dothideomycetes</taxon>
        <taxon>Pleosporomycetidae</taxon>
        <taxon>Aulographales</taxon>
        <taxon>Rhizodiscinaceae</taxon>
        <taxon>Rhizodiscina</taxon>
    </lineage>
</organism>
<dbReference type="InterPro" id="IPR050360">
    <property type="entry name" value="MFS_Sugar_Transporters"/>
</dbReference>
<feature type="transmembrane region" description="Helical" evidence="8">
    <location>
        <begin position="325"/>
        <end position="346"/>
    </location>
</feature>
<dbReference type="Proteomes" id="UP000799772">
    <property type="component" value="Unassembled WGS sequence"/>
</dbReference>
<dbReference type="InterPro" id="IPR020846">
    <property type="entry name" value="MFS_dom"/>
</dbReference>
<keyword evidence="3 7" id="KW-0813">Transport</keyword>
<accession>A0A9P4M222</accession>
<feature type="transmembrane region" description="Helical" evidence="8">
    <location>
        <begin position="390"/>
        <end position="410"/>
    </location>
</feature>
<dbReference type="FunFam" id="1.20.1250.20:FF:000026">
    <property type="entry name" value="MFS quinate transporter QutD"/>
    <property type="match status" value="1"/>
</dbReference>